<name>A0AAD3HS62_9CHLO</name>
<dbReference type="SUPFAM" id="SSF51430">
    <property type="entry name" value="NAD(P)-linked oxidoreductase"/>
    <property type="match status" value="1"/>
</dbReference>
<dbReference type="PANTHER" id="PTHR43364">
    <property type="entry name" value="NADH-SPECIFIC METHYLGLYOXAL REDUCTASE-RELATED"/>
    <property type="match status" value="1"/>
</dbReference>
<sequence length="467" mass="50536">MLGFQGPIALERSPMTGQMPIASTSSSTSCAKTALLYPRKVRGQSSSTRRVATAAATAPATPRLSRPLKMVNLGSSDLMVSEVCMGTMTFGEQNSEAESHTLLDMAAEHGVNFLDTSEIYPVAPRPETANRTSTYIGNWLRHRRREDFVVATKVAGRSDTLQWVVANRTDPPGRPALPRLDGPSIIAAAEAELRRLRSDHIDLLQLHWPDRYVPGFGRFQYRLDAAAAQPRLGLDKAPAAAASSDGGKGSSDGAGERGQQQEEGVPVSSFEEQVEAIGKLLQQGKIRAWGLSNETSWGVMRQCAAADAAGLPRPATLQNSYSLLHRQFEGDLAEVCAPHHLNLGLLPWSALAGGALSGKYLPYGTLPPGCRLTLFPERYARFNTPRVAAAVAEYVRVAAEAGLTPAQLGYAWCRSRWFIPSVIIGATSAQQLLENLGAFQSQPALQPETIAAIEQIHLRHRNPTLWD</sequence>
<reference evidence="3 4" key="1">
    <citation type="journal article" date="2021" name="Sci. Rep.">
        <title>Genome sequencing of the multicellular alga Astrephomene provides insights into convergent evolution of germ-soma differentiation.</title>
        <authorList>
            <person name="Yamashita S."/>
            <person name="Yamamoto K."/>
            <person name="Matsuzaki R."/>
            <person name="Suzuki S."/>
            <person name="Yamaguchi H."/>
            <person name="Hirooka S."/>
            <person name="Minakuchi Y."/>
            <person name="Miyagishima S."/>
            <person name="Kawachi M."/>
            <person name="Toyoda A."/>
            <person name="Nozaki H."/>
        </authorList>
    </citation>
    <scope>NUCLEOTIDE SEQUENCE [LARGE SCALE GENOMIC DNA]</scope>
    <source>
        <strain evidence="3 4">NIES-4017</strain>
    </source>
</reference>
<dbReference type="InterPro" id="IPR050523">
    <property type="entry name" value="AKR_Detox_Biosynth"/>
</dbReference>
<feature type="domain" description="NADP-dependent oxidoreductase" evidence="2">
    <location>
        <begin position="83"/>
        <end position="456"/>
    </location>
</feature>
<dbReference type="InterPro" id="IPR036812">
    <property type="entry name" value="NAD(P)_OxRdtase_dom_sf"/>
</dbReference>
<dbReference type="InterPro" id="IPR023210">
    <property type="entry name" value="NADP_OxRdtase_dom"/>
</dbReference>
<dbReference type="AlphaFoldDB" id="A0AAD3HS62"/>
<dbReference type="Proteomes" id="UP001054857">
    <property type="component" value="Unassembled WGS sequence"/>
</dbReference>
<comment type="caution">
    <text evidence="3">The sequence shown here is derived from an EMBL/GenBank/DDBJ whole genome shotgun (WGS) entry which is preliminary data.</text>
</comment>
<feature type="compositionally biased region" description="Low complexity" evidence="1">
    <location>
        <begin position="236"/>
        <end position="245"/>
    </location>
</feature>
<accession>A0AAD3HS62</accession>
<evidence type="ECO:0000256" key="1">
    <source>
        <dbReference type="SAM" id="MobiDB-lite"/>
    </source>
</evidence>
<proteinExistence type="predicted"/>
<feature type="region of interest" description="Disordered" evidence="1">
    <location>
        <begin position="236"/>
        <end position="269"/>
    </location>
</feature>
<feature type="compositionally biased region" description="Low complexity" evidence="1">
    <location>
        <begin position="253"/>
        <end position="264"/>
    </location>
</feature>
<dbReference type="PANTHER" id="PTHR43364:SF17">
    <property type="entry name" value="ALDO KETO REDUCTASE"/>
    <property type="match status" value="1"/>
</dbReference>
<dbReference type="Gene3D" id="3.20.20.100">
    <property type="entry name" value="NADP-dependent oxidoreductase domain"/>
    <property type="match status" value="1"/>
</dbReference>
<protein>
    <recommendedName>
        <fullName evidence="2">NADP-dependent oxidoreductase domain-containing protein</fullName>
    </recommendedName>
</protein>
<evidence type="ECO:0000313" key="4">
    <source>
        <dbReference type="Proteomes" id="UP001054857"/>
    </source>
</evidence>
<dbReference type="EMBL" id="BMAR01000040">
    <property type="protein sequence ID" value="GFR50645.1"/>
    <property type="molecule type" value="Genomic_DNA"/>
</dbReference>
<evidence type="ECO:0000313" key="3">
    <source>
        <dbReference type="EMBL" id="GFR50645.1"/>
    </source>
</evidence>
<evidence type="ECO:0000259" key="2">
    <source>
        <dbReference type="Pfam" id="PF00248"/>
    </source>
</evidence>
<dbReference type="Pfam" id="PF00248">
    <property type="entry name" value="Aldo_ket_red"/>
    <property type="match status" value="1"/>
</dbReference>
<dbReference type="CDD" id="cd19094">
    <property type="entry name" value="AKR_Tas-like"/>
    <property type="match status" value="1"/>
</dbReference>
<organism evidence="3 4">
    <name type="scientific">Astrephomene gubernaculifera</name>
    <dbReference type="NCBI Taxonomy" id="47775"/>
    <lineage>
        <taxon>Eukaryota</taxon>
        <taxon>Viridiplantae</taxon>
        <taxon>Chlorophyta</taxon>
        <taxon>core chlorophytes</taxon>
        <taxon>Chlorophyceae</taxon>
        <taxon>CS clade</taxon>
        <taxon>Chlamydomonadales</taxon>
        <taxon>Astrephomenaceae</taxon>
        <taxon>Astrephomene</taxon>
    </lineage>
</organism>
<gene>
    <name evidence="3" type="ORF">Agub_g12894</name>
</gene>
<keyword evidence="4" id="KW-1185">Reference proteome</keyword>